<evidence type="ECO:0000256" key="1">
    <source>
        <dbReference type="SAM" id="Phobius"/>
    </source>
</evidence>
<accession>A0ABP8DNF6</accession>
<keyword evidence="1" id="KW-0812">Transmembrane</keyword>
<keyword evidence="3" id="KW-1185">Reference proteome</keyword>
<keyword evidence="1" id="KW-1133">Transmembrane helix</keyword>
<feature type="transmembrane region" description="Helical" evidence="1">
    <location>
        <begin position="46"/>
        <end position="70"/>
    </location>
</feature>
<dbReference type="Proteomes" id="UP001500620">
    <property type="component" value="Unassembled WGS sequence"/>
</dbReference>
<evidence type="ECO:0000313" key="3">
    <source>
        <dbReference type="Proteomes" id="UP001500620"/>
    </source>
</evidence>
<reference evidence="3" key="1">
    <citation type="journal article" date="2019" name="Int. J. Syst. Evol. Microbiol.">
        <title>The Global Catalogue of Microorganisms (GCM) 10K type strain sequencing project: providing services to taxonomists for standard genome sequencing and annotation.</title>
        <authorList>
            <consortium name="The Broad Institute Genomics Platform"/>
            <consortium name="The Broad Institute Genome Sequencing Center for Infectious Disease"/>
            <person name="Wu L."/>
            <person name="Ma J."/>
        </authorList>
    </citation>
    <scope>NUCLEOTIDE SEQUENCE [LARGE SCALE GENOMIC DNA]</scope>
    <source>
        <strain evidence="3">JCM 17441</strain>
    </source>
</reference>
<evidence type="ECO:0000313" key="2">
    <source>
        <dbReference type="EMBL" id="GAA4260347.1"/>
    </source>
</evidence>
<comment type="caution">
    <text evidence="2">The sequence shown here is derived from an EMBL/GenBank/DDBJ whole genome shotgun (WGS) entry which is preliminary data.</text>
</comment>
<sequence length="263" mass="29408">MGAHRGPIRVYGAPWLLWLAPLLSPATTLWLSFVTAAALIIGRVLIFVNIVTVIALAAVVVALWLAAWVARLTTRYVVIADRYRWERVDRVCDAIAKHLPSVSALGRREVRSAVQAARWDLACLIRDQSRLMNLQQATRRSTQGLAADDPLHGELDLRHTLLTEQLRSIETEIEQRFERLQSLAVQSTALATEEAESQKRRATAERARRTLAQVDASIAEVAAWGNRTDPAADFTERAEAVLAAYRELNDDPLTWSAERRQQG</sequence>
<keyword evidence="1" id="KW-0472">Membrane</keyword>
<dbReference type="RefSeq" id="WP_345137265.1">
    <property type="nucleotide sequence ID" value="NZ_BAABAT010000040.1"/>
</dbReference>
<proteinExistence type="predicted"/>
<gene>
    <name evidence="2" type="ORF">GCM10022255_088630</name>
</gene>
<organism evidence="2 3">
    <name type="scientific">Dactylosporangium darangshiense</name>
    <dbReference type="NCBI Taxonomy" id="579108"/>
    <lineage>
        <taxon>Bacteria</taxon>
        <taxon>Bacillati</taxon>
        <taxon>Actinomycetota</taxon>
        <taxon>Actinomycetes</taxon>
        <taxon>Micromonosporales</taxon>
        <taxon>Micromonosporaceae</taxon>
        <taxon>Dactylosporangium</taxon>
    </lineage>
</organism>
<feature type="transmembrane region" description="Helical" evidence="1">
    <location>
        <begin position="15"/>
        <end position="39"/>
    </location>
</feature>
<name>A0ABP8DNF6_9ACTN</name>
<protein>
    <submittedName>
        <fullName evidence="2">Uncharacterized protein</fullName>
    </submittedName>
</protein>
<dbReference type="EMBL" id="BAABAT010000040">
    <property type="protein sequence ID" value="GAA4260347.1"/>
    <property type="molecule type" value="Genomic_DNA"/>
</dbReference>